<evidence type="ECO:0000259" key="3">
    <source>
        <dbReference type="Pfam" id="PF07715"/>
    </source>
</evidence>
<evidence type="ECO:0000256" key="2">
    <source>
        <dbReference type="SAM" id="MobiDB-lite"/>
    </source>
</evidence>
<evidence type="ECO:0000313" key="5">
    <source>
        <dbReference type="Proteomes" id="UP001161325"/>
    </source>
</evidence>
<keyword evidence="1" id="KW-0813">Transport</keyword>
<dbReference type="InterPro" id="IPR037066">
    <property type="entry name" value="Plug_dom_sf"/>
</dbReference>
<keyword evidence="1" id="KW-0472">Membrane</keyword>
<protein>
    <submittedName>
        <fullName evidence="4">SusC/RagA family TonB-linked outer membrane protein</fullName>
    </submittedName>
</protein>
<comment type="subcellular location">
    <subcellularLocation>
        <location evidence="1">Cell outer membrane</location>
        <topology evidence="1">Multi-pass membrane protein</topology>
    </subcellularLocation>
</comment>
<dbReference type="InterPro" id="IPR008969">
    <property type="entry name" value="CarboxyPept-like_regulatory"/>
</dbReference>
<dbReference type="Proteomes" id="UP001161325">
    <property type="component" value="Unassembled WGS sequence"/>
</dbReference>
<dbReference type="RefSeq" id="WP_284349573.1">
    <property type="nucleotide sequence ID" value="NZ_BRXS01000002.1"/>
</dbReference>
<comment type="caution">
    <text evidence="4">The sequence shown here is derived from an EMBL/GenBank/DDBJ whole genome shotgun (WGS) entry which is preliminary data.</text>
</comment>
<dbReference type="InterPro" id="IPR039426">
    <property type="entry name" value="TonB-dep_rcpt-like"/>
</dbReference>
<dbReference type="Gene3D" id="2.170.130.10">
    <property type="entry name" value="TonB-dependent receptor, plug domain"/>
    <property type="match status" value="1"/>
</dbReference>
<keyword evidence="1" id="KW-1134">Transmembrane beta strand</keyword>
<dbReference type="EMBL" id="BRXS01000002">
    <property type="protein sequence ID" value="GLC25134.1"/>
    <property type="molecule type" value="Genomic_DNA"/>
</dbReference>
<dbReference type="AlphaFoldDB" id="A0AA37Q2E6"/>
<dbReference type="Gene3D" id="2.60.40.1120">
    <property type="entry name" value="Carboxypeptidase-like, regulatory domain"/>
    <property type="match status" value="1"/>
</dbReference>
<keyword evidence="1" id="KW-0812">Transmembrane</keyword>
<evidence type="ECO:0000313" key="4">
    <source>
        <dbReference type="EMBL" id="GLC25134.1"/>
    </source>
</evidence>
<proteinExistence type="inferred from homology"/>
<feature type="region of interest" description="Disordered" evidence="2">
    <location>
        <begin position="23"/>
        <end position="42"/>
    </location>
</feature>
<dbReference type="NCBIfam" id="TIGR04057">
    <property type="entry name" value="SusC_RagA_signa"/>
    <property type="match status" value="1"/>
</dbReference>
<dbReference type="SUPFAM" id="SSF56935">
    <property type="entry name" value="Porins"/>
    <property type="match status" value="1"/>
</dbReference>
<organism evidence="4 5">
    <name type="scientific">Roseisolibacter agri</name>
    <dbReference type="NCBI Taxonomy" id="2014610"/>
    <lineage>
        <taxon>Bacteria</taxon>
        <taxon>Pseudomonadati</taxon>
        <taxon>Gemmatimonadota</taxon>
        <taxon>Gemmatimonadia</taxon>
        <taxon>Gemmatimonadales</taxon>
        <taxon>Gemmatimonadaceae</taxon>
        <taxon>Roseisolibacter</taxon>
    </lineage>
</organism>
<keyword evidence="1" id="KW-0998">Cell outer membrane</keyword>
<evidence type="ECO:0000256" key="1">
    <source>
        <dbReference type="PROSITE-ProRule" id="PRU01360"/>
    </source>
</evidence>
<dbReference type="SUPFAM" id="SSF49464">
    <property type="entry name" value="Carboxypeptidase regulatory domain-like"/>
    <property type="match status" value="1"/>
</dbReference>
<gene>
    <name evidence="4" type="ORF">rosag_16470</name>
</gene>
<dbReference type="InterPro" id="IPR012910">
    <property type="entry name" value="Plug_dom"/>
</dbReference>
<keyword evidence="5" id="KW-1185">Reference proteome</keyword>
<dbReference type="InterPro" id="IPR023997">
    <property type="entry name" value="TonB-dep_OMP_SusC/RagA_CS"/>
</dbReference>
<dbReference type="GO" id="GO:0009279">
    <property type="term" value="C:cell outer membrane"/>
    <property type="evidence" value="ECO:0007669"/>
    <property type="project" value="UniProtKB-SubCell"/>
</dbReference>
<reference evidence="4" key="1">
    <citation type="submission" date="2022-08" db="EMBL/GenBank/DDBJ databases">
        <title>Draft genome sequencing of Roseisolibacter agri AW1220.</title>
        <authorList>
            <person name="Tobiishi Y."/>
            <person name="Tonouchi A."/>
        </authorList>
    </citation>
    <scope>NUCLEOTIDE SEQUENCE</scope>
    <source>
        <strain evidence="4">AW1220</strain>
    </source>
</reference>
<sequence>MRRASSFVLSSVLTLGVAVPGAAQQRPPAPAAESAPRVETGTVSGVVTEATTGQPVPDAQVGIAGAPLGTATRADGRFTIANVPAGSRVVQVRRIGYALQERTVTVAAGQVATVSFQLTRQATVLSEVVTVGYGTQRRGNLTGAVDQVGSEALQNRPMANLTQGLQGVIPNVNVGLLDGRPTQAPRINVRGATSIGQGGNALVLIDGVEGDPSMLNPNDVASISVLKDAAAAAVYGARGAFGVVLITTKKPAGDGFAITYDTRYGQRRPTVPAGYVTDGYTYAKMFNESFFNFEGTFPQNINKTQSFSQQYLTEFERRSKDPSLPTTVVGPDGQYVYYASTDWYGLLYKDQTPTAEHSLSVSRSTDKASFLISGRYLDQPGLFRYSSDDYRMLNMRAVGTLQLYPWLQASNNLIASNRKYYNPLNIGEGGGIWRNLADEGHPSEPMLNPDGTLTWSGAYTVGDFYYGKNGSDLSRNLVRNTTGLTATFLDRKLKINGDFSFQNTADDETRRRVEIPYSRSPGVIEYLGTATNDLRNLQDRGVYLASNLYGDFQTLLAEKHFVNVVLGTNYEQSTFERLDVTRNGLVFPDAENINLALGQGITTGGNYEKWAILGGFYRLNYNYDERYLLELDGRYDGSSKFPSSQRYAFFPSASVGWRPSREPFWKVPERVISDLKLRASYGSMGNGNIAAYTFNELFNITKSTRILNGVQPQYTGAPAVLPDGLTWETVTTSNVGLDLEMLAGKLLFTGDVYTRRTTDMYTIGMTLPATFGATSPRGNYADMKTTGWEAMLSWNHRFDVASRPLGYNVQLTLADNRAEILKYNNPDRFLTDYYVGQKVGEIWGYVTEGFFGSAEQIASHADQSLFRSHSSGRIQVGDIMLKDLNGDGKVNPGKNTVDDPGDRVVIGNTTPRYRYGVNLGANYRGVFLSSFFQGVGKQDWYPSPESNAFWGQYNRPYGFVPEWHLKPGMIWTAENPNAFLPRYASRLSNNAAGILRQPQSKYVMNAAYLRLKNLQLGYNLPTRLSSRIGANTTRLYVSGENLWTWSPLYKYADNIDVENATAPSERLFQNNPDQLNASGAFVNNAGDGYNYPMLRSFTIGATVTF</sequence>
<accession>A0AA37Q2E6</accession>
<dbReference type="NCBIfam" id="TIGR04056">
    <property type="entry name" value="OMP_RagA_SusC"/>
    <property type="match status" value="1"/>
</dbReference>
<name>A0AA37Q2E6_9BACT</name>
<dbReference type="PROSITE" id="PS52016">
    <property type="entry name" value="TONB_DEPENDENT_REC_3"/>
    <property type="match status" value="1"/>
</dbReference>
<dbReference type="InterPro" id="IPR023996">
    <property type="entry name" value="TonB-dep_OMP_SusC/RagA"/>
</dbReference>
<comment type="similarity">
    <text evidence="1">Belongs to the TonB-dependent receptor family.</text>
</comment>
<feature type="domain" description="TonB-dependent receptor plug" evidence="3">
    <location>
        <begin position="140"/>
        <end position="243"/>
    </location>
</feature>
<dbReference type="Pfam" id="PF07715">
    <property type="entry name" value="Plug"/>
    <property type="match status" value="1"/>
</dbReference>
<dbReference type="Pfam" id="PF13715">
    <property type="entry name" value="CarbopepD_reg_2"/>
    <property type="match status" value="1"/>
</dbReference>